<organism evidence="1 2">
    <name type="scientific">Psychracetigena formicireducens</name>
    <dbReference type="NCBI Taxonomy" id="2986056"/>
    <lineage>
        <taxon>Bacteria</taxon>
        <taxon>Bacillati</taxon>
        <taxon>Candidatus Lithacetigenota</taxon>
        <taxon>Candidatus Psychracetigena</taxon>
    </lineage>
</organism>
<dbReference type="EMBL" id="QLTW01000150">
    <property type="protein sequence ID" value="MBT9145704.1"/>
    <property type="molecule type" value="Genomic_DNA"/>
</dbReference>
<accession>A0A9E2BMH6</accession>
<sequence>MQNKWIWLQLLEEMVVGLFFYFQVVPGKIVPVESAVEEIGEVKRGSTLRFYTL</sequence>
<protein>
    <submittedName>
        <fullName evidence="1">Uncharacterized protein</fullName>
    </submittedName>
</protein>
<proteinExistence type="predicted"/>
<evidence type="ECO:0000313" key="2">
    <source>
        <dbReference type="Proteomes" id="UP000811545"/>
    </source>
</evidence>
<dbReference type="Proteomes" id="UP000811545">
    <property type="component" value="Unassembled WGS sequence"/>
</dbReference>
<name>A0A9E2BMH6_PSYF1</name>
<dbReference type="AlphaFoldDB" id="A0A9E2BMH6"/>
<reference evidence="1 2" key="1">
    <citation type="journal article" date="2021" name="bioRxiv">
        <title>Unique metabolic strategies in Hadean analogues reveal hints for primordial physiology.</title>
        <authorList>
            <person name="Nobu M.K."/>
            <person name="Nakai R."/>
            <person name="Tamazawa S."/>
            <person name="Mori H."/>
            <person name="Toyoda A."/>
            <person name="Ijiri A."/>
            <person name="Suzuki S."/>
            <person name="Kurokawa K."/>
            <person name="Kamagata Y."/>
            <person name="Tamaki H."/>
        </authorList>
    </citation>
    <scope>NUCLEOTIDE SEQUENCE [LARGE SCALE GENOMIC DNA]</scope>
    <source>
        <strain evidence="1">BS525</strain>
    </source>
</reference>
<evidence type="ECO:0000313" key="1">
    <source>
        <dbReference type="EMBL" id="MBT9145704.1"/>
    </source>
</evidence>
<gene>
    <name evidence="1" type="ORF">DDT42_01579</name>
</gene>
<comment type="caution">
    <text evidence="1">The sequence shown here is derived from an EMBL/GenBank/DDBJ whole genome shotgun (WGS) entry which is preliminary data.</text>
</comment>